<accession>A0A0F9UQC4</accession>
<dbReference type="EMBL" id="LAZR01000871">
    <property type="protein sequence ID" value="KKN55788.1"/>
    <property type="molecule type" value="Genomic_DNA"/>
</dbReference>
<reference evidence="2" key="1">
    <citation type="journal article" date="2015" name="Nature">
        <title>Complex archaea that bridge the gap between prokaryotes and eukaryotes.</title>
        <authorList>
            <person name="Spang A."/>
            <person name="Saw J.H."/>
            <person name="Jorgensen S.L."/>
            <person name="Zaremba-Niedzwiedzka K."/>
            <person name="Martijn J."/>
            <person name="Lind A.E."/>
            <person name="van Eijk R."/>
            <person name="Schleper C."/>
            <person name="Guy L."/>
            <person name="Ettema T.J."/>
        </authorList>
    </citation>
    <scope>NUCLEOTIDE SEQUENCE</scope>
</reference>
<keyword evidence="1" id="KW-0812">Transmembrane</keyword>
<dbReference type="AlphaFoldDB" id="A0A0F9UQC4"/>
<feature type="transmembrane region" description="Helical" evidence="1">
    <location>
        <begin position="5"/>
        <end position="24"/>
    </location>
</feature>
<dbReference type="InterPro" id="IPR011004">
    <property type="entry name" value="Trimer_LpxA-like_sf"/>
</dbReference>
<feature type="transmembrane region" description="Helical" evidence="1">
    <location>
        <begin position="36"/>
        <end position="59"/>
    </location>
</feature>
<sequence length="571" mass="65746">LTSFLVPAFLFMIYIFQFFLPYFLETKSFLDLFLEIRPFVALISMPLVIIGCYLVRLFFVSLTTHIIWRFTERKTPSRDGIIPRNFNSQTLESYQKRSFLIKYGKNTFMKGAFPWLSNWFFNFVGSLEIGKGTTLEESSGNDKYAIIGKNCYLGVNSMLASHLVDGVFGNINYFKIKVGDNVTTAGTNLIGAGSEVHNNSYLLPLASGGKHSVLKGNNFYWGIPLRKIFRKKTMEYLGVSQKDLEKNENIEGYHDKKLLKRLKAEKSFGAPVEVSPVKEPEIIPNPEIDVNNLTEQDLRVDFTTSSAISRVNIKFLAVYVPIFWLSGMIVTTVFYTFTYYVQNWFLMAFFMPAMIIFMWFLFILGCFFFSKLFLLLINLIHRPKEGIFKAEIGDPDFEFWCMRTELKKIVLWLMRNWPLPWMDILAFKWFGIKMTLSSTLYDSWCDSEFITFGRRVLVGQGATIMSSMVVGKYLIIKRVICGDYSLIGGHSTVAPGTIIGEDAFISAISTTMYNQVLEPGWIYMGIPVIKFKPNKYAESSREILIKRNVDDQQKFEVEHEVNVDDDKKDLI</sequence>
<keyword evidence="1" id="KW-0472">Membrane</keyword>
<comment type="caution">
    <text evidence="2">The sequence shown here is derived from an EMBL/GenBank/DDBJ whole genome shotgun (WGS) entry which is preliminary data.</text>
</comment>
<protein>
    <submittedName>
        <fullName evidence="2">Uncharacterized protein</fullName>
    </submittedName>
</protein>
<dbReference type="SUPFAM" id="SSF51161">
    <property type="entry name" value="Trimeric LpxA-like enzymes"/>
    <property type="match status" value="2"/>
</dbReference>
<dbReference type="Gene3D" id="2.160.10.10">
    <property type="entry name" value="Hexapeptide repeat proteins"/>
    <property type="match status" value="2"/>
</dbReference>
<organism evidence="2">
    <name type="scientific">marine sediment metagenome</name>
    <dbReference type="NCBI Taxonomy" id="412755"/>
    <lineage>
        <taxon>unclassified sequences</taxon>
        <taxon>metagenomes</taxon>
        <taxon>ecological metagenomes</taxon>
    </lineage>
</organism>
<keyword evidence="1" id="KW-1133">Transmembrane helix</keyword>
<feature type="transmembrane region" description="Helical" evidence="1">
    <location>
        <begin position="316"/>
        <end position="338"/>
    </location>
</feature>
<name>A0A0F9UQC4_9ZZZZ</name>
<evidence type="ECO:0000256" key="1">
    <source>
        <dbReference type="SAM" id="Phobius"/>
    </source>
</evidence>
<feature type="transmembrane region" description="Helical" evidence="1">
    <location>
        <begin position="344"/>
        <end position="377"/>
    </location>
</feature>
<feature type="non-terminal residue" evidence="2">
    <location>
        <position position="1"/>
    </location>
</feature>
<gene>
    <name evidence="2" type="ORF">LCGC14_0578580</name>
</gene>
<evidence type="ECO:0000313" key="2">
    <source>
        <dbReference type="EMBL" id="KKN55788.1"/>
    </source>
</evidence>
<proteinExistence type="predicted"/>